<sequence>MATVLCSASWFTWSRETYLIIQNRRFSPIDFITVRNVDSFDFEKGSGPREKFNGISIPAKRLVKRRLELNHWASNCPVTMDLNFNDGSKATFTINMKYALHESEAGFSYEAPFSMTYNKVGTTVVVIAGPN</sequence>
<dbReference type="AlphaFoldDB" id="A0AA38IE01"/>
<comment type="caution">
    <text evidence="1">The sequence shown here is derived from an EMBL/GenBank/DDBJ whole genome shotgun (WGS) entry which is preliminary data.</text>
</comment>
<keyword evidence="2" id="KW-1185">Reference proteome</keyword>
<organism evidence="1 2">
    <name type="scientific">Zophobas morio</name>
    <dbReference type="NCBI Taxonomy" id="2755281"/>
    <lineage>
        <taxon>Eukaryota</taxon>
        <taxon>Metazoa</taxon>
        <taxon>Ecdysozoa</taxon>
        <taxon>Arthropoda</taxon>
        <taxon>Hexapoda</taxon>
        <taxon>Insecta</taxon>
        <taxon>Pterygota</taxon>
        <taxon>Neoptera</taxon>
        <taxon>Endopterygota</taxon>
        <taxon>Coleoptera</taxon>
        <taxon>Polyphaga</taxon>
        <taxon>Cucujiformia</taxon>
        <taxon>Tenebrionidae</taxon>
        <taxon>Zophobas</taxon>
    </lineage>
</organism>
<dbReference type="Proteomes" id="UP001168821">
    <property type="component" value="Unassembled WGS sequence"/>
</dbReference>
<gene>
    <name evidence="1" type="ORF">Zmor_018237</name>
</gene>
<evidence type="ECO:0000313" key="2">
    <source>
        <dbReference type="Proteomes" id="UP001168821"/>
    </source>
</evidence>
<reference evidence="1" key="1">
    <citation type="journal article" date="2023" name="G3 (Bethesda)">
        <title>Whole genome assemblies of Zophobas morio and Tenebrio molitor.</title>
        <authorList>
            <person name="Kaur S."/>
            <person name="Stinson S.A."/>
            <person name="diCenzo G.C."/>
        </authorList>
    </citation>
    <scope>NUCLEOTIDE SEQUENCE</scope>
    <source>
        <strain evidence="1">QUZm001</strain>
    </source>
</reference>
<evidence type="ECO:0000313" key="1">
    <source>
        <dbReference type="EMBL" id="KAJ3652257.1"/>
    </source>
</evidence>
<proteinExistence type="predicted"/>
<dbReference type="EMBL" id="JALNTZ010000005">
    <property type="protein sequence ID" value="KAJ3652257.1"/>
    <property type="molecule type" value="Genomic_DNA"/>
</dbReference>
<accession>A0AA38IE01</accession>
<protein>
    <submittedName>
        <fullName evidence="1">Uncharacterized protein</fullName>
    </submittedName>
</protein>
<name>A0AA38IE01_9CUCU</name>